<dbReference type="GO" id="GO:0016757">
    <property type="term" value="F:glycosyltransferase activity"/>
    <property type="evidence" value="ECO:0007669"/>
    <property type="project" value="InterPro"/>
</dbReference>
<comment type="caution">
    <text evidence="3">The sequence shown here is derived from an EMBL/GenBank/DDBJ whole genome shotgun (WGS) entry which is preliminary data.</text>
</comment>
<reference evidence="3 4" key="1">
    <citation type="journal article" date="2016" name="Nat. Commun.">
        <title>Thousands of microbial genomes shed light on interconnected biogeochemical processes in an aquifer system.</title>
        <authorList>
            <person name="Anantharaman K."/>
            <person name="Brown C.T."/>
            <person name="Hug L.A."/>
            <person name="Sharon I."/>
            <person name="Castelle C.J."/>
            <person name="Probst A.J."/>
            <person name="Thomas B.C."/>
            <person name="Singh A."/>
            <person name="Wilkins M.J."/>
            <person name="Karaoz U."/>
            <person name="Brodie E.L."/>
            <person name="Williams K.H."/>
            <person name="Hubbard S.S."/>
            <person name="Banfield J.F."/>
        </authorList>
    </citation>
    <scope>NUCLEOTIDE SEQUENCE [LARGE SCALE GENOMIC DNA]</scope>
</reference>
<evidence type="ECO:0000259" key="2">
    <source>
        <dbReference type="Pfam" id="PF00534"/>
    </source>
</evidence>
<dbReference type="PANTHER" id="PTHR46401">
    <property type="entry name" value="GLYCOSYLTRANSFERASE WBBK-RELATED"/>
    <property type="match status" value="1"/>
</dbReference>
<protein>
    <recommendedName>
        <fullName evidence="2">Glycosyl transferase family 1 domain-containing protein</fullName>
    </recommendedName>
</protein>
<evidence type="ECO:0000313" key="4">
    <source>
        <dbReference type="Proteomes" id="UP000177208"/>
    </source>
</evidence>
<dbReference type="AlphaFoldDB" id="A0A1F7G8C7"/>
<dbReference type="Gene3D" id="3.40.50.2000">
    <property type="entry name" value="Glycogen Phosphorylase B"/>
    <property type="match status" value="2"/>
</dbReference>
<dbReference type="Proteomes" id="UP000177208">
    <property type="component" value="Unassembled WGS sequence"/>
</dbReference>
<gene>
    <name evidence="3" type="ORF">A2774_05755</name>
</gene>
<accession>A0A1F7G8C7</accession>
<evidence type="ECO:0000313" key="3">
    <source>
        <dbReference type="EMBL" id="OGK15161.1"/>
    </source>
</evidence>
<organism evidence="3 4">
    <name type="scientific">Candidatus Roizmanbacteria bacterium RIFCSPHIGHO2_01_FULL_39_12c</name>
    <dbReference type="NCBI Taxonomy" id="1802031"/>
    <lineage>
        <taxon>Bacteria</taxon>
        <taxon>Candidatus Roizmaniibacteriota</taxon>
    </lineage>
</organism>
<sequence length="344" mass="39302">MTDKVLVYDPTADDLMSKVRGVGRYLQILRENFPNWKYINSTSLNQLRGAGNETIFLNPFFNFLQKPLILDRIAKKQVAVIHDLIPLKYPNHFPTGIRGKVHIFLNKMTLKNYDQIVTDSEASKRDIIDILNIGEEKIKVIYPCLTKVFTEKKNISRLTLNLPASFCLYVGDATWNKNLVNLAAAIKEINVSCVFVGKIFEETKLPNYLHPWQQEFRDFLEEVNGDKRFIFLGFVPDEKLLQLYRQANCNILVSRDEGFGFSYLEAASQSCPSILSDIPILKEISNGGGALLTNLQDINAIANAIGEVYFNQVLRNELGAEAEKRSKFFSQKKFKDNFSKFLII</sequence>
<dbReference type="PANTHER" id="PTHR46401:SF2">
    <property type="entry name" value="GLYCOSYLTRANSFERASE WBBK-RELATED"/>
    <property type="match status" value="1"/>
</dbReference>
<keyword evidence="1" id="KW-0808">Transferase</keyword>
<dbReference type="InterPro" id="IPR001296">
    <property type="entry name" value="Glyco_trans_1"/>
</dbReference>
<name>A0A1F7G8C7_9BACT</name>
<dbReference type="SUPFAM" id="SSF53756">
    <property type="entry name" value="UDP-Glycosyltransferase/glycogen phosphorylase"/>
    <property type="match status" value="1"/>
</dbReference>
<dbReference type="EMBL" id="MFZG01000040">
    <property type="protein sequence ID" value="OGK15161.1"/>
    <property type="molecule type" value="Genomic_DNA"/>
</dbReference>
<proteinExistence type="predicted"/>
<dbReference type="CDD" id="cd03809">
    <property type="entry name" value="GT4_MtfB-like"/>
    <property type="match status" value="1"/>
</dbReference>
<evidence type="ECO:0000256" key="1">
    <source>
        <dbReference type="ARBA" id="ARBA00022679"/>
    </source>
</evidence>
<feature type="domain" description="Glycosyl transferase family 1" evidence="2">
    <location>
        <begin position="158"/>
        <end position="325"/>
    </location>
</feature>
<dbReference type="Pfam" id="PF00534">
    <property type="entry name" value="Glycos_transf_1"/>
    <property type="match status" value="1"/>
</dbReference>